<dbReference type="Proteomes" id="UP000315496">
    <property type="component" value="Chromosome 5"/>
</dbReference>
<organism evidence="3 4">
    <name type="scientific">Giardia muris</name>
    <dbReference type="NCBI Taxonomy" id="5742"/>
    <lineage>
        <taxon>Eukaryota</taxon>
        <taxon>Metamonada</taxon>
        <taxon>Diplomonadida</taxon>
        <taxon>Hexamitidae</taxon>
        <taxon>Giardiinae</taxon>
        <taxon>Giardia</taxon>
    </lineage>
</organism>
<dbReference type="Pfam" id="PF12796">
    <property type="entry name" value="Ank_2"/>
    <property type="match status" value="2"/>
</dbReference>
<dbReference type="OrthoDB" id="366390at2759"/>
<protein>
    <submittedName>
        <fullName evidence="3">Ankyrin repeat protein 1</fullName>
    </submittedName>
</protein>
<dbReference type="InterPro" id="IPR036770">
    <property type="entry name" value="Ankyrin_rpt-contain_sf"/>
</dbReference>
<reference evidence="3 4" key="1">
    <citation type="submission" date="2019-05" db="EMBL/GenBank/DDBJ databases">
        <title>The compact genome of Giardia muris reveals important steps in the evolution of intestinal protozoan parasites.</title>
        <authorList>
            <person name="Xu F."/>
            <person name="Jimenez-Gonzalez A."/>
            <person name="Einarsson E."/>
            <person name="Astvaldsson A."/>
            <person name="Peirasmaki D."/>
            <person name="Eckmann L."/>
            <person name="Andersson J.O."/>
            <person name="Svard S.G."/>
            <person name="Jerlstrom-Hultqvist J."/>
        </authorList>
    </citation>
    <scope>NUCLEOTIDE SEQUENCE [LARGE SCALE GENOMIC DNA]</scope>
    <source>
        <strain evidence="3 4">Roberts-Thomson</strain>
    </source>
</reference>
<proteinExistence type="predicted"/>
<dbReference type="SUPFAM" id="SSF48403">
    <property type="entry name" value="Ankyrin repeat"/>
    <property type="match status" value="2"/>
</dbReference>
<dbReference type="Gene3D" id="1.25.40.20">
    <property type="entry name" value="Ankyrin repeat-containing domain"/>
    <property type="match status" value="2"/>
</dbReference>
<dbReference type="Pfam" id="PF00023">
    <property type="entry name" value="Ank"/>
    <property type="match status" value="1"/>
</dbReference>
<dbReference type="AlphaFoldDB" id="A0A4Z1SSH6"/>
<sequence>MQSTRKEAGVPECAALAHRYATVARARGRWRVLRREQDGRTFLAQECSSATEDRQLIALTQVLPTVVSPHLWRVPYTSLDDTADTFLVLSRGVAAMSLADHLCRSALERANRCERELIHLFVQLVDIVVALLESKLCLAMERAGIPLRLDPHCIWFDDRGRLQADVAGLLVSSWNYRQGRGLATNWRGRLICDIGRLVHCLAFAGGLEDVPGEAEAALAYIQARSYPLIPYKKPFLGRFSQLFIATINALLRPDGADKWDAGRLLGTRLYTANRMRVTQALGLALDADGDTPLHAAIKAVRIDQVSGAEASGIDSERLLLKHGHHLRLLDAHGHTALQASVLSNRARIALALVEEEAGYKDRRHEYAAKAAMHSGLTLLIKPLLLFERQYLETDGFTSLMLAAAQGEAQLLTRCLHHARRTTKDGYCALHFAIIHCARSILAETAVTIISTAIPHRSSSRPTFTPEEPRRPKTNANMRRPATRGSSQARPRTQGSLAKRCRTLLDPDFDTDTNLQRCTEQVERKAGPEKDASSTPRIQQYFAIIRLLYPYEASLVTKDGYTPLMLAVTSKALPILQFLLDLPETAQDFTKQTNAGDTALMLAVRGRMTEAVRALLPYEGGLSSKAPEGHTALSLAAELGDYPSLSLLVSCPRERDQTLHRYKAGTLALRGVTPLMLAAIHGHTDCVHVLAPHEATLQEETFGYTALALAAHFNYPFVVESLIPYESGITLNNGWTALMIAAAAGNTACCAALVQHEARASTNGLTAYLLAVEKGHTDTAILLYDQEHDITLPKHAYGRAEHWSGLVLASAHGHIDLVSRLLLRDSTAEERALAAREACDRKIRSLLGATHVSHT</sequence>
<name>A0A4Z1SSH6_GIAMU</name>
<dbReference type="EMBL" id="VDLU01000005">
    <property type="protein sequence ID" value="TNJ26608.1"/>
    <property type="molecule type" value="Genomic_DNA"/>
</dbReference>
<keyword evidence="1" id="KW-0040">ANK repeat</keyword>
<evidence type="ECO:0000313" key="4">
    <source>
        <dbReference type="Proteomes" id="UP000315496"/>
    </source>
</evidence>
<evidence type="ECO:0000256" key="2">
    <source>
        <dbReference type="SAM" id="MobiDB-lite"/>
    </source>
</evidence>
<dbReference type="PANTHER" id="PTHR24120:SF4">
    <property type="entry name" value="GH07239P"/>
    <property type="match status" value="1"/>
</dbReference>
<dbReference type="VEuPathDB" id="GiardiaDB:GMRT_15842"/>
<dbReference type="InterPro" id="IPR002110">
    <property type="entry name" value="Ankyrin_rpt"/>
</dbReference>
<feature type="compositionally biased region" description="Polar residues" evidence="2">
    <location>
        <begin position="483"/>
        <end position="495"/>
    </location>
</feature>
<feature type="repeat" description="ANK" evidence="1">
    <location>
        <begin position="669"/>
        <end position="701"/>
    </location>
</feature>
<keyword evidence="4" id="KW-1185">Reference proteome</keyword>
<comment type="caution">
    <text evidence="3">The sequence shown here is derived from an EMBL/GenBank/DDBJ whole genome shotgun (WGS) entry which is preliminary data.</text>
</comment>
<dbReference type="PROSITE" id="PS50088">
    <property type="entry name" value="ANK_REPEAT"/>
    <property type="match status" value="1"/>
</dbReference>
<accession>A0A4Z1SSH6</accession>
<dbReference type="SMART" id="SM00248">
    <property type="entry name" value="ANK"/>
    <property type="match status" value="11"/>
</dbReference>
<evidence type="ECO:0000256" key="1">
    <source>
        <dbReference type="PROSITE-ProRule" id="PRU00023"/>
    </source>
</evidence>
<gene>
    <name evidence="3" type="ORF">GMRT_15842</name>
</gene>
<feature type="region of interest" description="Disordered" evidence="2">
    <location>
        <begin position="456"/>
        <end position="496"/>
    </location>
</feature>
<dbReference type="PANTHER" id="PTHR24120">
    <property type="entry name" value="GH07239P"/>
    <property type="match status" value="1"/>
</dbReference>
<evidence type="ECO:0000313" key="3">
    <source>
        <dbReference type="EMBL" id="TNJ26608.1"/>
    </source>
</evidence>